<evidence type="ECO:0000313" key="2">
    <source>
        <dbReference type="EMBL" id="CAD8094741.1"/>
    </source>
</evidence>
<reference evidence="2" key="1">
    <citation type="submission" date="2021-01" db="EMBL/GenBank/DDBJ databases">
        <authorList>
            <consortium name="Genoscope - CEA"/>
            <person name="William W."/>
        </authorList>
    </citation>
    <scope>NUCLEOTIDE SEQUENCE</scope>
</reference>
<dbReference type="Proteomes" id="UP000688137">
    <property type="component" value="Unassembled WGS sequence"/>
</dbReference>
<gene>
    <name evidence="2" type="ORF">PPRIM_AZ9-3.1.T0970009</name>
</gene>
<feature type="region of interest" description="Disordered" evidence="1">
    <location>
        <begin position="1"/>
        <end position="39"/>
    </location>
</feature>
<comment type="caution">
    <text evidence="2">The sequence shown here is derived from an EMBL/GenBank/DDBJ whole genome shotgun (WGS) entry which is preliminary data.</text>
</comment>
<feature type="compositionally biased region" description="Basic and acidic residues" evidence="1">
    <location>
        <begin position="1"/>
        <end position="12"/>
    </location>
</feature>
<organism evidence="2 3">
    <name type="scientific">Paramecium primaurelia</name>
    <dbReference type="NCBI Taxonomy" id="5886"/>
    <lineage>
        <taxon>Eukaryota</taxon>
        <taxon>Sar</taxon>
        <taxon>Alveolata</taxon>
        <taxon>Ciliophora</taxon>
        <taxon>Intramacronucleata</taxon>
        <taxon>Oligohymenophorea</taxon>
        <taxon>Peniculida</taxon>
        <taxon>Parameciidae</taxon>
        <taxon>Paramecium</taxon>
    </lineage>
</organism>
<proteinExistence type="predicted"/>
<feature type="compositionally biased region" description="Basic and acidic residues" evidence="1">
    <location>
        <begin position="29"/>
        <end position="39"/>
    </location>
</feature>
<dbReference type="OMA" id="LYYEIME"/>
<sequence length="229" mass="27500">MQNKEISFEDSLRQSQIPQQQKQSKKKTNNQDKQDKQVKFTDEEIKIIEMLTPQIKQQQQAIKIANGKLDFLFDGSRDVNLVKPYHEDGDENMYSKENITKRRKLKSDPDVIQSIEGFMSHYQFDINNKLIKENYLKTHIRLAYLLRKDIEEDREELKFLLLEDWEHDSKGNGFMTKADLFDSLFELVDTWTPDADKSEYIGFFELLEQKYKRQQDEKFEQLYYEIMES</sequence>
<dbReference type="AlphaFoldDB" id="A0A8S1NWQ8"/>
<name>A0A8S1NWQ8_PARPR</name>
<keyword evidence="3" id="KW-1185">Reference proteome</keyword>
<dbReference type="EMBL" id="CAJJDM010000100">
    <property type="protein sequence ID" value="CAD8094741.1"/>
    <property type="molecule type" value="Genomic_DNA"/>
</dbReference>
<evidence type="ECO:0000256" key="1">
    <source>
        <dbReference type="SAM" id="MobiDB-lite"/>
    </source>
</evidence>
<accession>A0A8S1NWQ8</accession>
<evidence type="ECO:0000313" key="3">
    <source>
        <dbReference type="Proteomes" id="UP000688137"/>
    </source>
</evidence>
<protein>
    <submittedName>
        <fullName evidence="2">Uncharacterized protein</fullName>
    </submittedName>
</protein>